<name>A0A179G698_METCM</name>
<comment type="caution">
    <text evidence="1">The sequence shown here is derived from an EMBL/GenBank/DDBJ whole genome shotgun (WGS) entry which is preliminary data.</text>
</comment>
<keyword evidence="2" id="KW-1185">Reference proteome</keyword>
<accession>A0A179G698</accession>
<dbReference type="Proteomes" id="UP000078397">
    <property type="component" value="Unassembled WGS sequence"/>
</dbReference>
<dbReference type="RefSeq" id="XP_018149429.1">
    <property type="nucleotide sequence ID" value="XM_018293043.1"/>
</dbReference>
<organism evidence="1 2">
    <name type="scientific">Pochonia chlamydosporia 170</name>
    <dbReference type="NCBI Taxonomy" id="1380566"/>
    <lineage>
        <taxon>Eukaryota</taxon>
        <taxon>Fungi</taxon>
        <taxon>Dikarya</taxon>
        <taxon>Ascomycota</taxon>
        <taxon>Pezizomycotina</taxon>
        <taxon>Sordariomycetes</taxon>
        <taxon>Hypocreomycetidae</taxon>
        <taxon>Hypocreales</taxon>
        <taxon>Clavicipitaceae</taxon>
        <taxon>Pochonia</taxon>
    </lineage>
</organism>
<dbReference type="GeneID" id="28857037"/>
<sequence>MLRQCCIRVLTSSYACPWSACILAFHVTGSMVSASANTGSNCRLGVTIWPCEPWPP</sequence>
<dbReference type="EMBL" id="LSBJ02000001">
    <property type="protein sequence ID" value="OAQ73346.1"/>
    <property type="molecule type" value="Genomic_DNA"/>
</dbReference>
<evidence type="ECO:0000313" key="1">
    <source>
        <dbReference type="EMBL" id="OAQ73346.1"/>
    </source>
</evidence>
<evidence type="ECO:0000313" key="2">
    <source>
        <dbReference type="Proteomes" id="UP000078397"/>
    </source>
</evidence>
<dbReference type="KEGG" id="pchm:VFPPC_15290"/>
<protein>
    <submittedName>
        <fullName evidence="1">Uncharacterized protein</fullName>
    </submittedName>
</protein>
<dbReference type="AlphaFoldDB" id="A0A179G698"/>
<gene>
    <name evidence="1" type="ORF">VFPPC_15290</name>
</gene>
<proteinExistence type="predicted"/>
<reference evidence="1 2" key="1">
    <citation type="journal article" date="2016" name="PLoS Pathog.">
        <title>Biosynthesis of antibiotic leucinostatins in bio-control fungus Purpureocillium lilacinum and their inhibition on phytophthora revealed by genome mining.</title>
        <authorList>
            <person name="Wang G."/>
            <person name="Liu Z."/>
            <person name="Lin R."/>
            <person name="Li E."/>
            <person name="Mao Z."/>
            <person name="Ling J."/>
            <person name="Yang Y."/>
            <person name="Yin W.B."/>
            <person name="Xie B."/>
        </authorList>
    </citation>
    <scope>NUCLEOTIDE SEQUENCE [LARGE SCALE GENOMIC DNA]</scope>
    <source>
        <strain evidence="1">170</strain>
    </source>
</reference>